<dbReference type="PANTHER" id="PTHR22916:SF3">
    <property type="entry name" value="UDP-GLCNAC:BETAGAL BETA-1,3-N-ACETYLGLUCOSAMINYLTRANSFERASE-LIKE PROTEIN 1"/>
    <property type="match status" value="1"/>
</dbReference>
<keyword evidence="1" id="KW-0472">Membrane</keyword>
<dbReference type="EMBL" id="CABBMN010000001">
    <property type="protein sequence ID" value="VSC25851.1"/>
    <property type="molecule type" value="Genomic_DNA"/>
</dbReference>
<dbReference type="InterPro" id="IPR029044">
    <property type="entry name" value="Nucleotide-diphossugar_trans"/>
</dbReference>
<gene>
    <name evidence="3" type="primary">kfoC_1</name>
    <name evidence="3" type="ORF">SAMEA3390019_00274</name>
</gene>
<protein>
    <submittedName>
        <fullName evidence="3">Glycosyltransferase</fullName>
    </submittedName>
</protein>
<reference evidence="3 4" key="1">
    <citation type="submission" date="2019-04" db="EMBL/GenBank/DDBJ databases">
        <authorList>
            <consortium name="Pathogen Informatics"/>
        </authorList>
    </citation>
    <scope>NUCLEOTIDE SEQUENCE [LARGE SCALE GENOMIC DNA]</scope>
    <source>
        <strain evidence="3 4">GPSC148</strain>
    </source>
</reference>
<evidence type="ECO:0000313" key="3">
    <source>
        <dbReference type="EMBL" id="VSC25851.1"/>
    </source>
</evidence>
<sequence>MDRNIDQELVSIIIPTHNRYESLIRAVKSCLHQSYKNIEVIIIDDNYSNVNLRNKIIYQFGYTNHRIKLILSNEDLGATNARNIGIKNSRGKYISFLDDDDEYMPDRILKLMACFKKSRMKNLALVYSYGIIIYPIGNILIY</sequence>
<evidence type="ECO:0000313" key="4">
    <source>
        <dbReference type="Proteomes" id="UP000311674"/>
    </source>
</evidence>
<feature type="domain" description="Glycosyltransferase 2-like" evidence="2">
    <location>
        <begin position="11"/>
        <end position="118"/>
    </location>
</feature>
<dbReference type="Proteomes" id="UP000311674">
    <property type="component" value="Unassembled WGS sequence"/>
</dbReference>
<accession>A0A4M9WTJ4</accession>
<dbReference type="Pfam" id="PF00535">
    <property type="entry name" value="Glycos_transf_2"/>
    <property type="match status" value="1"/>
</dbReference>
<name>A0A4M9WTJ4_STREE</name>
<dbReference type="SUPFAM" id="SSF53448">
    <property type="entry name" value="Nucleotide-diphospho-sugar transferases"/>
    <property type="match status" value="1"/>
</dbReference>
<evidence type="ECO:0000259" key="2">
    <source>
        <dbReference type="Pfam" id="PF00535"/>
    </source>
</evidence>
<evidence type="ECO:0000256" key="1">
    <source>
        <dbReference type="SAM" id="Phobius"/>
    </source>
</evidence>
<dbReference type="PANTHER" id="PTHR22916">
    <property type="entry name" value="GLYCOSYLTRANSFERASE"/>
    <property type="match status" value="1"/>
</dbReference>
<keyword evidence="1" id="KW-1133">Transmembrane helix</keyword>
<organism evidence="3 4">
    <name type="scientific">Streptococcus pneumoniae</name>
    <dbReference type="NCBI Taxonomy" id="1313"/>
    <lineage>
        <taxon>Bacteria</taxon>
        <taxon>Bacillati</taxon>
        <taxon>Bacillota</taxon>
        <taxon>Bacilli</taxon>
        <taxon>Lactobacillales</taxon>
        <taxon>Streptococcaceae</taxon>
        <taxon>Streptococcus</taxon>
    </lineage>
</organism>
<keyword evidence="3" id="KW-0808">Transferase</keyword>
<dbReference type="InterPro" id="IPR001173">
    <property type="entry name" value="Glyco_trans_2-like"/>
</dbReference>
<dbReference type="Gene3D" id="3.90.550.10">
    <property type="entry name" value="Spore Coat Polysaccharide Biosynthesis Protein SpsA, Chain A"/>
    <property type="match status" value="1"/>
</dbReference>
<keyword evidence="1" id="KW-0812">Transmembrane</keyword>
<dbReference type="AlphaFoldDB" id="A0A4M9WTJ4"/>
<dbReference type="GO" id="GO:0016758">
    <property type="term" value="F:hexosyltransferase activity"/>
    <property type="evidence" value="ECO:0007669"/>
    <property type="project" value="UniProtKB-ARBA"/>
</dbReference>
<proteinExistence type="predicted"/>
<dbReference type="CDD" id="cd00761">
    <property type="entry name" value="Glyco_tranf_GTA_type"/>
    <property type="match status" value="1"/>
</dbReference>
<feature type="transmembrane region" description="Helical" evidence="1">
    <location>
        <begin position="122"/>
        <end position="141"/>
    </location>
</feature>